<keyword evidence="2" id="KW-1185">Reference proteome</keyword>
<evidence type="ECO:0000313" key="1">
    <source>
        <dbReference type="EMBL" id="KAJ9092001.1"/>
    </source>
</evidence>
<dbReference type="Proteomes" id="UP001241377">
    <property type="component" value="Unassembled WGS sequence"/>
</dbReference>
<comment type="caution">
    <text evidence="1">The sequence shown here is derived from an EMBL/GenBank/DDBJ whole genome shotgun (WGS) entry which is preliminary data.</text>
</comment>
<organism evidence="1 2">
    <name type="scientific">Naganishia cerealis</name>
    <dbReference type="NCBI Taxonomy" id="610337"/>
    <lineage>
        <taxon>Eukaryota</taxon>
        <taxon>Fungi</taxon>
        <taxon>Dikarya</taxon>
        <taxon>Basidiomycota</taxon>
        <taxon>Agaricomycotina</taxon>
        <taxon>Tremellomycetes</taxon>
        <taxon>Filobasidiales</taxon>
        <taxon>Filobasidiaceae</taxon>
        <taxon>Naganishia</taxon>
    </lineage>
</organism>
<accession>A0ACC2UZ31</accession>
<sequence>MQQALSARTGSSRRSYNPTDLDSPTQQQLDGGGVQPESSPLTESSQQRVRIRDSLLPRDQQGRLRVRASVMEERAKVIVTDALDAIQISLQMELDVDVAEDPDIWDDLQRAWGALDSNQLYIFNFTRPPLFLSSETVAEDLELEGVDHLDLFEAVPSLKEALTLRNLANFLRILLEPDRAVHLLPEDPELIDGDHSQKLNLLFGHAWEALLQTCVPKSRWTSRAAISLLVDMATQRFIMGFGRWREFEQLDDEAIAELNAIFSDDAVRKNVYGVKELWRDGEADETLENLEREWQRATKIRMDMVSASLEPSDTTRILKNVLEQILSAKPEELDGLFPFNSFRHEIALQVSSFLQESEPLEGLLPAQHEALAAVVRERRNPDVDQDDAAVDLLTQTQHVSGRSEQDNLANFDSQQNQSQSQVPQNGTFGNSFPESIEVYESQVVVLDDRSDDELKPSDTVSEDGVSENEEAPEGTPETLNAGAEVDQNDVKQPEGEGEKGEEELEGEGEQEEEEEDEEKEEVEEVEEVEITEKEPVAVEGETSVMSNAQSHYEAVKAVIDLDEEETSETQQSWKIRKGKNGPLTTGDIVRGNAIASRLNVPQADAVRVEWDESQEPTQDGVQDEPRGTGVASTVSKTGKRAKGKQPATTADSESEEKEEEYQKAPVRQASRPVRTVRKAVNPSKTKALVSESEDDITSPGTGYSEDSESEEDDERVNRNRRGNASKPNPKALLGPSRTDVPVIHRTLGTKFRQHQREESAGLAASALAIAERKITRNGLKGSFMDSYVDNDLFMVDEDGQPLHDKKGRPLKEDPTYMEAVPNRTRPVVNGTRPPRLIWTEKDKLFLYREIQKCPINAASAYVSAVLHRYGDLNSTNGPDVFRLAHSMQLRDQMKDLVKLRSDRDLPIVGTARFFLPPADPRKQQFDAERMDAGKKGQADLIEEQRQYLEELRIAEAAKQQNGKRVADEELDEQEIENEIDVAPQDDISSDIQQEAERNEDGEFVQHDSAEQRDNGEDPAQSAQPALTEPEPPKEKRRVVSLYMPIALRRLPSNPTS</sequence>
<dbReference type="EMBL" id="JASBWR010000140">
    <property type="protein sequence ID" value="KAJ9092001.1"/>
    <property type="molecule type" value="Genomic_DNA"/>
</dbReference>
<evidence type="ECO:0000313" key="2">
    <source>
        <dbReference type="Proteomes" id="UP001241377"/>
    </source>
</evidence>
<reference evidence="1" key="1">
    <citation type="submission" date="2023-04" db="EMBL/GenBank/DDBJ databases">
        <title>Draft Genome sequencing of Naganishia species isolated from polar environments using Oxford Nanopore Technology.</title>
        <authorList>
            <person name="Leo P."/>
            <person name="Venkateswaran K."/>
        </authorList>
    </citation>
    <scope>NUCLEOTIDE SEQUENCE</scope>
    <source>
        <strain evidence="1">MNA-CCFEE 5261</strain>
    </source>
</reference>
<proteinExistence type="predicted"/>
<protein>
    <submittedName>
        <fullName evidence="1">Uncharacterized protein</fullName>
    </submittedName>
</protein>
<gene>
    <name evidence="1" type="ORF">QFC19_008869</name>
</gene>
<name>A0ACC2UZ31_9TREE</name>